<evidence type="ECO:0000313" key="2">
    <source>
        <dbReference type="EMBL" id="KAF1955656.1"/>
    </source>
</evidence>
<name>A0A6A5TY85_9PLEO</name>
<gene>
    <name evidence="2" type="ORF">CC80DRAFT_526230</name>
</gene>
<dbReference type="OrthoDB" id="5584477at2759"/>
<evidence type="ECO:0000259" key="1">
    <source>
        <dbReference type="Pfam" id="PF17667"/>
    </source>
</evidence>
<dbReference type="AlphaFoldDB" id="A0A6A5TY85"/>
<dbReference type="PANTHER" id="PTHR38248">
    <property type="entry name" value="FUNK1 6"/>
    <property type="match status" value="1"/>
</dbReference>
<dbReference type="PANTHER" id="PTHR38248:SF2">
    <property type="entry name" value="FUNK1 11"/>
    <property type="match status" value="1"/>
</dbReference>
<dbReference type="InterPro" id="IPR040976">
    <property type="entry name" value="Pkinase_fungal"/>
</dbReference>
<organism evidence="2 3">
    <name type="scientific">Byssothecium circinans</name>
    <dbReference type="NCBI Taxonomy" id="147558"/>
    <lineage>
        <taxon>Eukaryota</taxon>
        <taxon>Fungi</taxon>
        <taxon>Dikarya</taxon>
        <taxon>Ascomycota</taxon>
        <taxon>Pezizomycotina</taxon>
        <taxon>Dothideomycetes</taxon>
        <taxon>Pleosporomycetidae</taxon>
        <taxon>Pleosporales</taxon>
        <taxon>Massarineae</taxon>
        <taxon>Massarinaceae</taxon>
        <taxon>Byssothecium</taxon>
    </lineage>
</organism>
<feature type="domain" description="Fungal-type protein kinase" evidence="1">
    <location>
        <begin position="226"/>
        <end position="282"/>
    </location>
</feature>
<dbReference type="EMBL" id="ML976994">
    <property type="protein sequence ID" value="KAF1955656.1"/>
    <property type="molecule type" value="Genomic_DNA"/>
</dbReference>
<reference evidence="2" key="1">
    <citation type="journal article" date="2020" name="Stud. Mycol.">
        <title>101 Dothideomycetes genomes: a test case for predicting lifestyles and emergence of pathogens.</title>
        <authorList>
            <person name="Haridas S."/>
            <person name="Albert R."/>
            <person name="Binder M."/>
            <person name="Bloem J."/>
            <person name="Labutti K."/>
            <person name="Salamov A."/>
            <person name="Andreopoulos B."/>
            <person name="Baker S."/>
            <person name="Barry K."/>
            <person name="Bills G."/>
            <person name="Bluhm B."/>
            <person name="Cannon C."/>
            <person name="Castanera R."/>
            <person name="Culley D."/>
            <person name="Daum C."/>
            <person name="Ezra D."/>
            <person name="Gonzalez J."/>
            <person name="Henrissat B."/>
            <person name="Kuo A."/>
            <person name="Liang C."/>
            <person name="Lipzen A."/>
            <person name="Lutzoni F."/>
            <person name="Magnuson J."/>
            <person name="Mondo S."/>
            <person name="Nolan M."/>
            <person name="Ohm R."/>
            <person name="Pangilinan J."/>
            <person name="Park H.-J."/>
            <person name="Ramirez L."/>
            <person name="Alfaro M."/>
            <person name="Sun H."/>
            <person name="Tritt A."/>
            <person name="Yoshinaga Y."/>
            <person name="Zwiers L.-H."/>
            <person name="Turgeon B."/>
            <person name="Goodwin S."/>
            <person name="Spatafora J."/>
            <person name="Crous P."/>
            <person name="Grigoriev I."/>
        </authorList>
    </citation>
    <scope>NUCLEOTIDE SEQUENCE</scope>
    <source>
        <strain evidence="2">CBS 675.92</strain>
    </source>
</reference>
<evidence type="ECO:0000313" key="3">
    <source>
        <dbReference type="Proteomes" id="UP000800035"/>
    </source>
</evidence>
<proteinExistence type="predicted"/>
<keyword evidence="3" id="KW-1185">Reference proteome</keyword>
<protein>
    <recommendedName>
        <fullName evidence="1">Fungal-type protein kinase domain-containing protein</fullName>
    </recommendedName>
</protein>
<sequence>MADESRSKVIKANPISKGLNTFRDSFKFKCRGLAITGADALYHISGEELNLAVNSSNFNIERIIPLLRANNIYAAITTSTAFTVAKPITPPLSAPSLTASFQQTPWLHNTGSFANSTEHHKYVDGVLKEELGQLYVDVPSFFKAYFGSVPDLKSVAQAVFNKCKEGDNPLYQQEISWQGWPEGARERDLLGFAAAEHQPAAQSQRRPLAQPHQPIQGSTANRKLDSQILIPGELKSNPLADTASKAWLDLGRYAREVLAAQDSRCFVLGFTLYGSLMRLLQFVSAVLGFDPTIITAGDKRYIKIERDNHAERLIIDKVMKRVPYEEGELLREATNKGVDDDIRVNVCTGAPLPPMKRTYSSSPTKGKRPAFLINLDLAIKEQQEKSLGARGKTGTRAFMAIGVLLDNEMHSFMHDLESFFWNYESDWKLAKLKFSTIGDERDFVRTLLIPCVNRLRRKVFPNGGRWRDPNLKLYFKMKQILQTARDELKELKG</sequence>
<dbReference type="Proteomes" id="UP000800035">
    <property type="component" value="Unassembled WGS sequence"/>
</dbReference>
<dbReference type="Pfam" id="PF17667">
    <property type="entry name" value="Pkinase_fungal"/>
    <property type="match status" value="2"/>
</dbReference>
<accession>A0A6A5TY85</accession>
<feature type="domain" description="Fungal-type protein kinase" evidence="1">
    <location>
        <begin position="364"/>
        <end position="421"/>
    </location>
</feature>